<dbReference type="RefSeq" id="WP_345263669.1">
    <property type="nucleotide sequence ID" value="NZ_BAABHB010000001.1"/>
</dbReference>
<gene>
    <name evidence="1" type="ORF">GCM10023187_05280</name>
</gene>
<evidence type="ECO:0000313" key="1">
    <source>
        <dbReference type="EMBL" id="GAA4396769.1"/>
    </source>
</evidence>
<dbReference type="Proteomes" id="UP001500936">
    <property type="component" value="Unassembled WGS sequence"/>
</dbReference>
<protein>
    <submittedName>
        <fullName evidence="1">Uncharacterized protein</fullName>
    </submittedName>
</protein>
<sequence>MLEQDQDLSQFAEDGSFEAYIDNDGEFLVINNCRMTKAAIENKTAIFKLAGDLDPDFNEVIGLYLKGKVVRNSAGNLTAIGPCVFFIYNRSDHGDIRLQTQLRIKSAARLYYKRRGSSEIKNDKTFADLINVRDTSFFADSSSPRTGHQTQRLFLFP</sequence>
<accession>A0ABP8JVN2</accession>
<organism evidence="1 2">
    <name type="scientific">Nibrella viscosa</name>
    <dbReference type="NCBI Taxonomy" id="1084524"/>
    <lineage>
        <taxon>Bacteria</taxon>
        <taxon>Pseudomonadati</taxon>
        <taxon>Bacteroidota</taxon>
        <taxon>Cytophagia</taxon>
        <taxon>Cytophagales</taxon>
        <taxon>Spirosomataceae</taxon>
        <taxon>Nibrella</taxon>
    </lineage>
</organism>
<proteinExistence type="predicted"/>
<reference evidence="2" key="1">
    <citation type="journal article" date="2019" name="Int. J. Syst. Evol. Microbiol.">
        <title>The Global Catalogue of Microorganisms (GCM) 10K type strain sequencing project: providing services to taxonomists for standard genome sequencing and annotation.</title>
        <authorList>
            <consortium name="The Broad Institute Genomics Platform"/>
            <consortium name="The Broad Institute Genome Sequencing Center for Infectious Disease"/>
            <person name="Wu L."/>
            <person name="Ma J."/>
        </authorList>
    </citation>
    <scope>NUCLEOTIDE SEQUENCE [LARGE SCALE GENOMIC DNA]</scope>
    <source>
        <strain evidence="2">JCM 17925</strain>
    </source>
</reference>
<name>A0ABP8JVN2_9BACT</name>
<keyword evidence="2" id="KW-1185">Reference proteome</keyword>
<dbReference type="EMBL" id="BAABHB010000001">
    <property type="protein sequence ID" value="GAA4396769.1"/>
    <property type="molecule type" value="Genomic_DNA"/>
</dbReference>
<comment type="caution">
    <text evidence="1">The sequence shown here is derived from an EMBL/GenBank/DDBJ whole genome shotgun (WGS) entry which is preliminary data.</text>
</comment>
<evidence type="ECO:0000313" key="2">
    <source>
        <dbReference type="Proteomes" id="UP001500936"/>
    </source>
</evidence>